<dbReference type="Proteomes" id="UP000700248">
    <property type="component" value="Unassembled WGS sequence"/>
</dbReference>
<dbReference type="HAMAP" id="MF_02066">
    <property type="entry name" value="CpoB"/>
    <property type="match status" value="1"/>
</dbReference>
<accession>A0A1U9JZQ6</accession>
<feature type="coiled-coil region" evidence="2">
    <location>
        <begin position="32"/>
        <end position="59"/>
    </location>
</feature>
<dbReference type="AlphaFoldDB" id="A0A1U9JZQ6"/>
<keyword evidence="2" id="KW-0131">Cell cycle</keyword>
<dbReference type="GO" id="GO:0043093">
    <property type="term" value="P:FtsZ-dependent cytokinesis"/>
    <property type="evidence" value="ECO:0007669"/>
    <property type="project" value="UniProtKB-UniRule"/>
</dbReference>
<dbReference type="Proteomes" id="UP000189369">
    <property type="component" value="Chromosome"/>
</dbReference>
<sequence precursor="true">MSVHYLFRKPRLALLSGALLFGIALPTHAFADDEARRAIIELRQQIRQMNEQNQHARLMLADQIEMMRQEIAQLRGKVETLGWQSSQNQQNEQATQSLISDPQEQAAYEAAMDLYRNGQYQEAASGFGTFIEAYPNSSQIEDVRFYEGSSLYATKRFSAAIQKLQTLISSSPTSPRAPDALMVIASSQVEMNDLASAQKTLARIVKDYPDSPAAETANSRLQLLQ</sequence>
<dbReference type="InterPro" id="IPR011990">
    <property type="entry name" value="TPR-like_helical_dom_sf"/>
</dbReference>
<evidence type="ECO:0000313" key="8">
    <source>
        <dbReference type="Proteomes" id="UP000783934"/>
    </source>
</evidence>
<dbReference type="Pfam" id="PF13525">
    <property type="entry name" value="YfiO"/>
    <property type="match status" value="1"/>
</dbReference>
<reference evidence="5" key="3">
    <citation type="journal article" date="2021" name="PeerJ">
        <title>Extensive microbial diversity within the chicken gut microbiome revealed by metagenomics and culture.</title>
        <authorList>
            <person name="Gilroy R."/>
            <person name="Ravi A."/>
            <person name="Getino M."/>
            <person name="Pursley I."/>
            <person name="Horton D.L."/>
            <person name="Alikhan N.F."/>
            <person name="Baker D."/>
            <person name="Gharbi K."/>
            <person name="Hall N."/>
            <person name="Watson M."/>
            <person name="Adriaenssens E.M."/>
            <person name="Foster-Nyarko E."/>
            <person name="Jarju S."/>
            <person name="Secka A."/>
            <person name="Antonio M."/>
            <person name="Oren A."/>
            <person name="Chaudhuri R.R."/>
            <person name="La Ragione R."/>
            <person name="Hildebrand F."/>
            <person name="Pallen M.J."/>
        </authorList>
    </citation>
    <scope>NUCLEOTIDE SEQUENCE</scope>
    <source>
        <strain evidence="5">CHK175-13533</strain>
    </source>
</reference>
<feature type="chain" id="PRO_5044508767" description="Cell division coordinator CpoB" evidence="2">
    <location>
        <begin position="32"/>
        <end position="225"/>
    </location>
</feature>
<dbReference type="InterPro" id="IPR039565">
    <property type="entry name" value="BamD-like"/>
</dbReference>
<dbReference type="EMBL" id="DYTQ01000021">
    <property type="protein sequence ID" value="HJH23193.1"/>
    <property type="molecule type" value="Genomic_DNA"/>
</dbReference>
<keyword evidence="2" id="KW-0574">Periplasm</keyword>
<comment type="subcellular location">
    <subcellularLocation>
        <location evidence="2">Periplasm</location>
    </subcellularLocation>
</comment>
<dbReference type="InterPro" id="IPR014162">
    <property type="entry name" value="CpoB_C"/>
</dbReference>
<dbReference type="InterPro" id="IPR034706">
    <property type="entry name" value="CpoB"/>
</dbReference>
<dbReference type="Gene3D" id="1.25.40.10">
    <property type="entry name" value="Tetratricopeptide repeat domain"/>
    <property type="match status" value="1"/>
</dbReference>
<feature type="signal peptide" evidence="2">
    <location>
        <begin position="1"/>
        <end position="31"/>
    </location>
</feature>
<evidence type="ECO:0000313" key="5">
    <source>
        <dbReference type="EMBL" id="HJH23193.1"/>
    </source>
</evidence>
<reference evidence="5" key="4">
    <citation type="submission" date="2021-09" db="EMBL/GenBank/DDBJ databases">
        <authorList>
            <person name="Gilroy R."/>
        </authorList>
    </citation>
    <scope>NUCLEOTIDE SEQUENCE</scope>
    <source>
        <strain evidence="5">CHK175-13533</strain>
    </source>
</reference>
<dbReference type="STRING" id="643674.PAEH1_06205"/>
<evidence type="ECO:0000256" key="1">
    <source>
        <dbReference type="ARBA" id="ARBA00022729"/>
    </source>
</evidence>
<dbReference type="KEGG" id="phn:PAEH1_06205"/>
<dbReference type="OrthoDB" id="8525418at2"/>
<reference evidence="6 8" key="2">
    <citation type="submission" date="2020-03" db="EMBL/GenBank/DDBJ databases">
        <title>Genomic Encyclopedia of Type Strains, Phase IV (KMG-IV): sequencing the most valuable type-strain genomes for metagenomic binning, comparative biology and taxonomic classification.</title>
        <authorList>
            <person name="Goeker M."/>
        </authorList>
    </citation>
    <scope>NUCLEOTIDE SEQUENCE [LARGE SCALE GENOMIC DNA]</scope>
    <source>
        <strain evidence="6 8">DSM 26613</strain>
    </source>
</reference>
<dbReference type="NCBIfam" id="TIGR02795">
    <property type="entry name" value="tol_pal_ybgF"/>
    <property type="match status" value="1"/>
</dbReference>
<gene>
    <name evidence="5" type="primary">ybgF</name>
    <name evidence="2" type="synonym">cpoB</name>
    <name evidence="6" type="ORF">GGR41_002612</name>
    <name evidence="5" type="ORF">K8U84_01415</name>
    <name evidence="4" type="ORF">PAEH1_06205</name>
</gene>
<dbReference type="SUPFAM" id="SSF48452">
    <property type="entry name" value="TPR-like"/>
    <property type="match status" value="1"/>
</dbReference>
<dbReference type="RefSeq" id="WP_077733806.1">
    <property type="nucleotide sequence ID" value="NZ_BMCQ01000012.1"/>
</dbReference>
<evidence type="ECO:0000313" key="6">
    <source>
        <dbReference type="EMBL" id="NJB66344.1"/>
    </source>
</evidence>
<evidence type="ECO:0000259" key="3">
    <source>
        <dbReference type="Pfam" id="PF13525"/>
    </source>
</evidence>
<dbReference type="Proteomes" id="UP000783934">
    <property type="component" value="Unassembled WGS sequence"/>
</dbReference>
<keyword evidence="1 2" id="KW-0732">Signal</keyword>
<dbReference type="EMBL" id="JAATIZ010000007">
    <property type="protein sequence ID" value="NJB66344.1"/>
    <property type="molecule type" value="Genomic_DNA"/>
</dbReference>
<keyword evidence="2" id="KW-0175">Coiled coil</keyword>
<evidence type="ECO:0000256" key="2">
    <source>
        <dbReference type="HAMAP-Rule" id="MF_02066"/>
    </source>
</evidence>
<protein>
    <recommendedName>
        <fullName evidence="2">Cell division coordinator CpoB</fullName>
    </recommendedName>
</protein>
<proteinExistence type="inferred from homology"/>
<dbReference type="EMBL" id="CP019697">
    <property type="protein sequence ID" value="AQS51246.1"/>
    <property type="molecule type" value="Genomic_DNA"/>
</dbReference>
<dbReference type="GO" id="GO:0030288">
    <property type="term" value="C:outer membrane-bounded periplasmic space"/>
    <property type="evidence" value="ECO:0007669"/>
    <property type="project" value="UniProtKB-UniRule"/>
</dbReference>
<organism evidence="4 7">
    <name type="scientific">Paenalcaligenes hominis</name>
    <dbReference type="NCBI Taxonomy" id="643674"/>
    <lineage>
        <taxon>Bacteria</taxon>
        <taxon>Pseudomonadati</taxon>
        <taxon>Pseudomonadota</taxon>
        <taxon>Betaproteobacteria</taxon>
        <taxon>Burkholderiales</taxon>
        <taxon>Alcaligenaceae</taxon>
        <taxon>Paenalcaligenes</taxon>
    </lineage>
</organism>
<name>A0A1U9JZQ6_9BURK</name>
<keyword evidence="8" id="KW-1185">Reference proteome</keyword>
<evidence type="ECO:0000313" key="4">
    <source>
        <dbReference type="EMBL" id="AQS51246.1"/>
    </source>
</evidence>
<feature type="domain" description="Outer membrane lipoprotein BamD-like" evidence="3">
    <location>
        <begin position="103"/>
        <end position="224"/>
    </location>
</feature>
<reference evidence="4 7" key="1">
    <citation type="submission" date="2017-01" db="EMBL/GenBank/DDBJ databases">
        <title>Complete Genome Sequence of Paenalcaligenes hominis, Isolated from a paraplegic Patient with neurogenic bladder.</title>
        <authorList>
            <person name="Mukhopadhyay R."/>
            <person name="Joaquin J."/>
            <person name="Hogue R."/>
            <person name="Kilaru A."/>
            <person name="Jospin G."/>
            <person name="Mars K."/>
            <person name="Eisen J.A."/>
            <person name="Chaturvedi V."/>
        </authorList>
    </citation>
    <scope>NUCLEOTIDE SEQUENCE [LARGE SCALE GENOMIC DNA]</scope>
    <source>
        <strain evidence="4 7">15S00501</strain>
    </source>
</reference>
<evidence type="ECO:0000313" key="7">
    <source>
        <dbReference type="Proteomes" id="UP000189369"/>
    </source>
</evidence>
<comment type="similarity">
    <text evidence="2">Belongs to the CpoB family.</text>
</comment>
<comment type="function">
    <text evidence="2">Mediates coordination of peptidoglycan synthesis and outer membrane constriction during cell division.</text>
</comment>
<keyword evidence="2" id="KW-0132">Cell division</keyword>